<dbReference type="AlphaFoldDB" id="A0A3N3ZRW2"/>
<comment type="caution">
    <text evidence="1">The sequence shown here is derived from an EMBL/GenBank/DDBJ whole genome shotgun (WGS) entry which is preliminary data.</text>
</comment>
<keyword evidence="2" id="KW-1185">Reference proteome</keyword>
<reference evidence="1 2" key="1">
    <citation type="submission" date="2018-10" db="EMBL/GenBank/DDBJ databases">
        <title>Kocuria sp. M5W7-7, whole genome shotgun sequence.</title>
        <authorList>
            <person name="Tuo L."/>
        </authorList>
    </citation>
    <scope>NUCLEOTIDE SEQUENCE [LARGE SCALE GENOMIC DNA]</scope>
    <source>
        <strain evidence="1 2">M5W7-7</strain>
    </source>
</reference>
<dbReference type="InterPro" id="IPR019639">
    <property type="entry name" value="DUF2505"/>
</dbReference>
<evidence type="ECO:0000313" key="2">
    <source>
        <dbReference type="Proteomes" id="UP000270616"/>
    </source>
</evidence>
<dbReference type="Pfam" id="PF10698">
    <property type="entry name" value="DUF2505"/>
    <property type="match status" value="1"/>
</dbReference>
<proteinExistence type="predicted"/>
<sequence>MAVSAQQTVNAPVDKVVATFLDESFNRHVAERGGATLASQTVDGDPSGPFTVTTVRKMGSEKLPDIAKKVIKDGLTITQVDSWDAPEADGSRSIRTEITVGGMPASGQGSQRLTASGDKTDVAVEMTLTTKIPILGAKISAAAEPYVGKALSLQAREANAWIASH</sequence>
<gene>
    <name evidence="1" type="ORF">EDL96_06885</name>
</gene>
<organism evidence="1 2">
    <name type="scientific">Kocuria soli</name>
    <dbReference type="NCBI Taxonomy" id="2485125"/>
    <lineage>
        <taxon>Bacteria</taxon>
        <taxon>Bacillati</taxon>
        <taxon>Actinomycetota</taxon>
        <taxon>Actinomycetes</taxon>
        <taxon>Micrococcales</taxon>
        <taxon>Micrococcaceae</taxon>
        <taxon>Kocuria</taxon>
    </lineage>
</organism>
<evidence type="ECO:0000313" key="1">
    <source>
        <dbReference type="EMBL" id="ROZ63259.1"/>
    </source>
</evidence>
<protein>
    <submittedName>
        <fullName evidence="1">DUF2505 domain-containing protein</fullName>
    </submittedName>
</protein>
<accession>A0A3N3ZRW2</accession>
<dbReference type="OrthoDB" id="3266819at2"/>
<dbReference type="SUPFAM" id="SSF55961">
    <property type="entry name" value="Bet v1-like"/>
    <property type="match status" value="1"/>
</dbReference>
<dbReference type="EMBL" id="RKMF01000007">
    <property type="protein sequence ID" value="ROZ63259.1"/>
    <property type="molecule type" value="Genomic_DNA"/>
</dbReference>
<name>A0A3N3ZRW2_9MICC</name>
<dbReference type="RefSeq" id="WP_123825057.1">
    <property type="nucleotide sequence ID" value="NZ_RKMF01000007.1"/>
</dbReference>
<dbReference type="Proteomes" id="UP000270616">
    <property type="component" value="Unassembled WGS sequence"/>
</dbReference>